<protein>
    <recommendedName>
        <fullName evidence="3">Lipoprotein</fullName>
    </recommendedName>
</protein>
<name>A0A518AZ51_9BACT</name>
<sequence>MRAVGGFLLIGAVALGAGCSAMPKALESLVIKGEHFRFPTSAQEQSDKSMERSVEVVKGIMKQRDISIGITEIGENKAQIRGSKEGLQYVFDVERNGEGSVVKLEIDECGNDSIAWGIMRDYMAYP</sequence>
<evidence type="ECO:0000313" key="1">
    <source>
        <dbReference type="EMBL" id="QDU59980.1"/>
    </source>
</evidence>
<proteinExistence type="predicted"/>
<dbReference type="EMBL" id="CP036279">
    <property type="protein sequence ID" value="QDU59980.1"/>
    <property type="molecule type" value="Genomic_DNA"/>
</dbReference>
<dbReference type="KEGG" id="knv:Pan216_08170"/>
<reference evidence="1 2" key="1">
    <citation type="submission" date="2019-02" db="EMBL/GenBank/DDBJ databases">
        <title>Deep-cultivation of Planctomycetes and their phenomic and genomic characterization uncovers novel biology.</title>
        <authorList>
            <person name="Wiegand S."/>
            <person name="Jogler M."/>
            <person name="Boedeker C."/>
            <person name="Pinto D."/>
            <person name="Vollmers J."/>
            <person name="Rivas-Marin E."/>
            <person name="Kohn T."/>
            <person name="Peeters S.H."/>
            <person name="Heuer A."/>
            <person name="Rast P."/>
            <person name="Oberbeckmann S."/>
            <person name="Bunk B."/>
            <person name="Jeske O."/>
            <person name="Meyerdierks A."/>
            <person name="Storesund J.E."/>
            <person name="Kallscheuer N."/>
            <person name="Luecker S."/>
            <person name="Lage O.M."/>
            <person name="Pohl T."/>
            <person name="Merkel B.J."/>
            <person name="Hornburger P."/>
            <person name="Mueller R.-W."/>
            <person name="Bruemmer F."/>
            <person name="Labrenz M."/>
            <person name="Spormann A.M."/>
            <person name="Op den Camp H."/>
            <person name="Overmann J."/>
            <person name="Amann R."/>
            <person name="Jetten M.S.M."/>
            <person name="Mascher T."/>
            <person name="Medema M.H."/>
            <person name="Devos D.P."/>
            <person name="Kaster A.-K."/>
            <person name="Ovreas L."/>
            <person name="Rohde M."/>
            <person name="Galperin M.Y."/>
            <person name="Jogler C."/>
        </authorList>
    </citation>
    <scope>NUCLEOTIDE SEQUENCE [LARGE SCALE GENOMIC DNA]</scope>
    <source>
        <strain evidence="1 2">Pan216</strain>
    </source>
</reference>
<dbReference type="AlphaFoldDB" id="A0A518AZ51"/>
<dbReference type="RefSeq" id="WP_145255100.1">
    <property type="nucleotide sequence ID" value="NZ_CP036279.1"/>
</dbReference>
<gene>
    <name evidence="1" type="ORF">Pan216_08170</name>
</gene>
<keyword evidence="2" id="KW-1185">Reference proteome</keyword>
<dbReference type="PROSITE" id="PS51257">
    <property type="entry name" value="PROKAR_LIPOPROTEIN"/>
    <property type="match status" value="1"/>
</dbReference>
<evidence type="ECO:0000313" key="2">
    <source>
        <dbReference type="Proteomes" id="UP000317093"/>
    </source>
</evidence>
<organism evidence="1 2">
    <name type="scientific">Kolteria novifilia</name>
    <dbReference type="NCBI Taxonomy" id="2527975"/>
    <lineage>
        <taxon>Bacteria</taxon>
        <taxon>Pseudomonadati</taxon>
        <taxon>Planctomycetota</taxon>
        <taxon>Planctomycetia</taxon>
        <taxon>Kolteriales</taxon>
        <taxon>Kolteriaceae</taxon>
        <taxon>Kolteria</taxon>
    </lineage>
</organism>
<dbReference type="Proteomes" id="UP000317093">
    <property type="component" value="Chromosome"/>
</dbReference>
<evidence type="ECO:0008006" key="3">
    <source>
        <dbReference type="Google" id="ProtNLM"/>
    </source>
</evidence>
<accession>A0A518AZ51</accession>